<dbReference type="InterPro" id="IPR009056">
    <property type="entry name" value="Cyt_c-like_dom"/>
</dbReference>
<evidence type="ECO:0000256" key="5">
    <source>
        <dbReference type="ARBA" id="ARBA00023004"/>
    </source>
</evidence>
<keyword evidence="5 6" id="KW-0408">Iron</keyword>
<evidence type="ECO:0000313" key="9">
    <source>
        <dbReference type="Proteomes" id="UP000011866"/>
    </source>
</evidence>
<dbReference type="GeneID" id="79176579"/>
<dbReference type="Gene3D" id="1.10.760.10">
    <property type="entry name" value="Cytochrome c-like domain"/>
    <property type="match status" value="1"/>
</dbReference>
<dbReference type="RefSeq" id="WP_015486869.1">
    <property type="nucleotide sequence ID" value="NC_020888.1"/>
</dbReference>
<dbReference type="KEGG" id="tol:TOL_1719"/>
<evidence type="ECO:0000256" key="1">
    <source>
        <dbReference type="ARBA" id="ARBA00022448"/>
    </source>
</evidence>
<evidence type="ECO:0000256" key="2">
    <source>
        <dbReference type="ARBA" id="ARBA00022617"/>
    </source>
</evidence>
<reference evidence="8 9" key="1">
    <citation type="journal article" date="2013" name="Genome Announc.">
        <title>Genome Sequence of Thalassolituus oleivorans MIL-1 (DSM 14913T).</title>
        <authorList>
            <person name="Golyshin P.N."/>
            <person name="Werner J."/>
            <person name="Chernikova T.N."/>
            <person name="Tran H."/>
            <person name="Ferrer M."/>
            <person name="Yakimov M.M."/>
            <person name="Teeling H."/>
            <person name="Golyshina O.V."/>
        </authorList>
    </citation>
    <scope>NUCLEOTIDE SEQUENCE [LARGE SCALE GENOMIC DNA]</scope>
    <source>
        <strain evidence="8 9">MIL-1</strain>
    </source>
</reference>
<dbReference type="AlphaFoldDB" id="M5DRK4"/>
<keyword evidence="4" id="KW-0249">Electron transport</keyword>
<keyword evidence="3 6" id="KW-0479">Metal-binding</keyword>
<name>M5DRK4_9GAMM</name>
<dbReference type="Proteomes" id="UP000011866">
    <property type="component" value="Chromosome"/>
</dbReference>
<dbReference type="GO" id="GO:0009055">
    <property type="term" value="F:electron transfer activity"/>
    <property type="evidence" value="ECO:0007669"/>
    <property type="project" value="InterPro"/>
</dbReference>
<dbReference type="GO" id="GO:0046872">
    <property type="term" value="F:metal ion binding"/>
    <property type="evidence" value="ECO:0007669"/>
    <property type="project" value="UniProtKB-KW"/>
</dbReference>
<dbReference type="PROSITE" id="PS51007">
    <property type="entry name" value="CYTC"/>
    <property type="match status" value="1"/>
</dbReference>
<dbReference type="eggNOG" id="COG2010">
    <property type="taxonomic scope" value="Bacteria"/>
</dbReference>
<evidence type="ECO:0000256" key="6">
    <source>
        <dbReference type="PROSITE-ProRule" id="PRU00433"/>
    </source>
</evidence>
<dbReference type="SUPFAM" id="SSF46626">
    <property type="entry name" value="Cytochrome c"/>
    <property type="match status" value="2"/>
</dbReference>
<dbReference type="Pfam" id="PF00034">
    <property type="entry name" value="Cytochrom_C"/>
    <property type="match status" value="1"/>
</dbReference>
<keyword evidence="1" id="KW-0813">Transport</keyword>
<dbReference type="InterPro" id="IPR051811">
    <property type="entry name" value="Cytochrome_c550/c551-like"/>
</dbReference>
<accession>M5DRK4</accession>
<keyword evidence="2 6" id="KW-0349">Heme</keyword>
<dbReference type="InterPro" id="IPR036909">
    <property type="entry name" value="Cyt_c-like_dom_sf"/>
</dbReference>
<dbReference type="PATRIC" id="fig|1298593.3.peg.1648"/>
<evidence type="ECO:0000256" key="4">
    <source>
        <dbReference type="ARBA" id="ARBA00022982"/>
    </source>
</evidence>
<evidence type="ECO:0000259" key="7">
    <source>
        <dbReference type="PROSITE" id="PS51007"/>
    </source>
</evidence>
<proteinExistence type="predicted"/>
<dbReference type="PANTHER" id="PTHR37823:SF1">
    <property type="entry name" value="CYTOCHROME C-553-LIKE"/>
    <property type="match status" value="1"/>
</dbReference>
<feature type="domain" description="Cytochrome c" evidence="7">
    <location>
        <begin position="104"/>
        <end position="183"/>
    </location>
</feature>
<gene>
    <name evidence="8" type="ORF">TOL_1719</name>
</gene>
<evidence type="ECO:0000256" key="3">
    <source>
        <dbReference type="ARBA" id="ARBA00022723"/>
    </source>
</evidence>
<dbReference type="EMBL" id="HF680312">
    <property type="protein sequence ID" value="CCU72143.1"/>
    <property type="molecule type" value="Genomic_DNA"/>
</dbReference>
<protein>
    <recommendedName>
        <fullName evidence="7">Cytochrome c domain-containing protein</fullName>
    </recommendedName>
</protein>
<evidence type="ECO:0000313" key="8">
    <source>
        <dbReference type="EMBL" id="CCU72143.1"/>
    </source>
</evidence>
<dbReference type="HOGENOM" id="CLU_1523054_0_0_6"/>
<organism evidence="8 9">
    <name type="scientific">Thalassolituus oleivorans MIL-1</name>
    <dbReference type="NCBI Taxonomy" id="1298593"/>
    <lineage>
        <taxon>Bacteria</taxon>
        <taxon>Pseudomonadati</taxon>
        <taxon>Pseudomonadota</taxon>
        <taxon>Gammaproteobacteria</taxon>
        <taxon>Oceanospirillales</taxon>
        <taxon>Oceanospirillaceae</taxon>
        <taxon>Thalassolituus</taxon>
    </lineage>
</organism>
<sequence length="183" mass="20183">MKSFSKILQKSPLYISGFVWLAFNAAWVNAESQPINGAEVFNNNCTRCHNARSLDEFSLEEWAVIMPHMREKAHLTGKETDAVMQFVALVKNDIGESNTSQNNQPTLSGKVLFTKYSCQGCHSIKGKGGSVGPALDSIVGSKGEEFFIQKLKNPQFNNPSSPMPKMPLNGAEIDALLDYLKNL</sequence>
<dbReference type="GO" id="GO:0020037">
    <property type="term" value="F:heme binding"/>
    <property type="evidence" value="ECO:0007669"/>
    <property type="project" value="InterPro"/>
</dbReference>
<dbReference type="PANTHER" id="PTHR37823">
    <property type="entry name" value="CYTOCHROME C-553-LIKE"/>
    <property type="match status" value="1"/>
</dbReference>
<keyword evidence="9" id="KW-1185">Reference proteome</keyword>